<comment type="caution">
    <text evidence="2">The sequence shown here is derived from an EMBL/GenBank/DDBJ whole genome shotgun (WGS) entry which is preliminary data.</text>
</comment>
<evidence type="ECO:0000313" key="2">
    <source>
        <dbReference type="EMBL" id="KAK0706685.1"/>
    </source>
</evidence>
<gene>
    <name evidence="2" type="ORF">B0T26DRAFT_467657</name>
</gene>
<organism evidence="2 3">
    <name type="scientific">Lasiosphaeria miniovina</name>
    <dbReference type="NCBI Taxonomy" id="1954250"/>
    <lineage>
        <taxon>Eukaryota</taxon>
        <taxon>Fungi</taxon>
        <taxon>Dikarya</taxon>
        <taxon>Ascomycota</taxon>
        <taxon>Pezizomycotina</taxon>
        <taxon>Sordariomycetes</taxon>
        <taxon>Sordariomycetidae</taxon>
        <taxon>Sordariales</taxon>
        <taxon>Lasiosphaeriaceae</taxon>
        <taxon>Lasiosphaeria</taxon>
    </lineage>
</organism>
<dbReference type="RefSeq" id="XP_060291779.1">
    <property type="nucleotide sequence ID" value="XM_060435190.1"/>
</dbReference>
<name>A0AA40DKL8_9PEZI</name>
<keyword evidence="3" id="KW-1185">Reference proteome</keyword>
<proteinExistence type="predicted"/>
<feature type="compositionally biased region" description="Basic and acidic residues" evidence="1">
    <location>
        <begin position="47"/>
        <end position="65"/>
    </location>
</feature>
<dbReference type="Proteomes" id="UP001172101">
    <property type="component" value="Unassembled WGS sequence"/>
</dbReference>
<feature type="region of interest" description="Disordered" evidence="1">
    <location>
        <begin position="15"/>
        <end position="107"/>
    </location>
</feature>
<protein>
    <submittedName>
        <fullName evidence="2">Uncharacterized protein</fullName>
    </submittedName>
</protein>
<evidence type="ECO:0000313" key="3">
    <source>
        <dbReference type="Proteomes" id="UP001172101"/>
    </source>
</evidence>
<evidence type="ECO:0000256" key="1">
    <source>
        <dbReference type="SAM" id="MobiDB-lite"/>
    </source>
</evidence>
<dbReference type="GeneID" id="85318460"/>
<dbReference type="AlphaFoldDB" id="A0AA40DKL8"/>
<feature type="compositionally biased region" description="Polar residues" evidence="1">
    <location>
        <begin position="66"/>
        <end position="80"/>
    </location>
</feature>
<sequence>MAALACRNLPAAFNQDIGNCGPGTNSNKSLSIRHNGGSRLAHSPGQPKDEHHHSKLRRYEMRESDLQGSLLTSKSHSETYLETPVLSRLSSYHSRDTRISAPASRLP</sequence>
<accession>A0AA40DKL8</accession>
<reference evidence="2" key="1">
    <citation type="submission" date="2023-06" db="EMBL/GenBank/DDBJ databases">
        <title>Genome-scale phylogeny and comparative genomics of the fungal order Sordariales.</title>
        <authorList>
            <consortium name="Lawrence Berkeley National Laboratory"/>
            <person name="Hensen N."/>
            <person name="Bonometti L."/>
            <person name="Westerberg I."/>
            <person name="Brannstrom I.O."/>
            <person name="Guillou S."/>
            <person name="Cros-Aarteil S."/>
            <person name="Calhoun S."/>
            <person name="Haridas S."/>
            <person name="Kuo A."/>
            <person name="Mondo S."/>
            <person name="Pangilinan J."/>
            <person name="Riley R."/>
            <person name="LaButti K."/>
            <person name="Andreopoulos B."/>
            <person name="Lipzen A."/>
            <person name="Chen C."/>
            <person name="Yanf M."/>
            <person name="Daum C."/>
            <person name="Ng V."/>
            <person name="Clum A."/>
            <person name="Steindorff A."/>
            <person name="Ohm R."/>
            <person name="Martin F."/>
            <person name="Silar P."/>
            <person name="Natvig D."/>
            <person name="Lalanne C."/>
            <person name="Gautier V."/>
            <person name="Ament-velasquez S.L."/>
            <person name="Kruys A."/>
            <person name="Hutchinson M.I."/>
            <person name="Powell A.J."/>
            <person name="Barry K."/>
            <person name="Miller A.N."/>
            <person name="Grigoriev I.V."/>
            <person name="Debuchy R."/>
            <person name="Gladieux P."/>
            <person name="Thoren M.H."/>
            <person name="Johannesson H."/>
        </authorList>
    </citation>
    <scope>NUCLEOTIDE SEQUENCE</scope>
    <source>
        <strain evidence="2">SMH2392-1A</strain>
    </source>
</reference>
<feature type="compositionally biased region" description="Polar residues" evidence="1">
    <location>
        <begin position="22"/>
        <end position="32"/>
    </location>
</feature>
<dbReference type="EMBL" id="JAUIRO010000007">
    <property type="protein sequence ID" value="KAK0706685.1"/>
    <property type="molecule type" value="Genomic_DNA"/>
</dbReference>